<evidence type="ECO:0000256" key="1">
    <source>
        <dbReference type="SAM" id="Coils"/>
    </source>
</evidence>
<feature type="coiled-coil region" evidence="1">
    <location>
        <begin position="16"/>
        <end position="53"/>
    </location>
</feature>
<evidence type="ECO:0000313" key="3">
    <source>
        <dbReference type="Proteomes" id="UP000740329"/>
    </source>
</evidence>
<evidence type="ECO:0000313" key="2">
    <source>
        <dbReference type="EMBL" id="MBP2200773.1"/>
    </source>
</evidence>
<gene>
    <name evidence="2" type="ORF">J3E07_000171</name>
</gene>
<dbReference type="Proteomes" id="UP000740329">
    <property type="component" value="Unassembled WGS sequence"/>
</dbReference>
<reference evidence="2" key="1">
    <citation type="submission" date="2021-03" db="EMBL/GenBank/DDBJ databases">
        <title>Genomic Encyclopedia of Type Strains, Phase IV (KMG-V): Genome sequencing to study the core and pangenomes of soil and plant-associated prokaryotes.</title>
        <authorList>
            <person name="Whitman W."/>
        </authorList>
    </citation>
    <scope>NUCLEOTIDE SEQUENCE</scope>
    <source>
        <strain evidence="2">C4</strain>
    </source>
</reference>
<comment type="caution">
    <text evidence="2">The sequence shown here is derived from an EMBL/GenBank/DDBJ whole genome shotgun (WGS) entry which is preliminary data.</text>
</comment>
<accession>A0A8J7UQE7</accession>
<sequence>MDVNLNESTNTSLESLKNLKKKLNITELRANSIEELIEKLDELNEEEEGIYLNKELTKSLIIELLEVCDVEEIYLPVSKYNRTNKKILEALSEIGITVKPLTTEKGRPTTKKQIIKKKMEDGKNPKEIAISTGINLKTVEYHYYKLKKEIKNKITNNKGIDK</sequence>
<organism evidence="2 3">
    <name type="scientific">Methanococcus voltae</name>
    <dbReference type="NCBI Taxonomy" id="2188"/>
    <lineage>
        <taxon>Archaea</taxon>
        <taxon>Methanobacteriati</taxon>
        <taxon>Methanobacteriota</taxon>
        <taxon>Methanomada group</taxon>
        <taxon>Methanococci</taxon>
        <taxon>Methanococcales</taxon>
        <taxon>Methanococcaceae</taxon>
        <taxon>Methanococcus</taxon>
    </lineage>
</organism>
<proteinExistence type="predicted"/>
<name>A0A8J7UQE7_METVO</name>
<keyword evidence="1" id="KW-0175">Coiled coil</keyword>
<protein>
    <submittedName>
        <fullName evidence="2">Uncharacterized protein</fullName>
    </submittedName>
</protein>
<dbReference type="EMBL" id="JAGGMV010000001">
    <property type="protein sequence ID" value="MBP2200773.1"/>
    <property type="molecule type" value="Genomic_DNA"/>
</dbReference>
<dbReference type="AlphaFoldDB" id="A0A8J7UQE7"/>